<evidence type="ECO:0000256" key="5">
    <source>
        <dbReference type="ARBA" id="ARBA00022525"/>
    </source>
</evidence>
<dbReference type="EMBL" id="JADGKB010000002">
    <property type="protein sequence ID" value="KAJ3262286.1"/>
    <property type="molecule type" value="Genomic_DNA"/>
</dbReference>
<proteinExistence type="inferred from homology"/>
<evidence type="ECO:0000256" key="4">
    <source>
        <dbReference type="ARBA" id="ARBA00012706"/>
    </source>
</evidence>
<gene>
    <name evidence="10" type="ORF">HK103_002700</name>
</gene>
<evidence type="ECO:0000259" key="9">
    <source>
        <dbReference type="Pfam" id="PF26410"/>
    </source>
</evidence>
<keyword evidence="8" id="KW-0326">Glycosidase</keyword>
<evidence type="ECO:0000256" key="8">
    <source>
        <dbReference type="ARBA" id="ARBA00023295"/>
    </source>
</evidence>
<dbReference type="Pfam" id="PF26410">
    <property type="entry name" value="GH5_mannosidase"/>
    <property type="match status" value="1"/>
</dbReference>
<dbReference type="SUPFAM" id="SSF51445">
    <property type="entry name" value="(Trans)glycosidases"/>
    <property type="match status" value="1"/>
</dbReference>
<evidence type="ECO:0000256" key="2">
    <source>
        <dbReference type="ARBA" id="ARBA00004613"/>
    </source>
</evidence>
<evidence type="ECO:0000256" key="6">
    <source>
        <dbReference type="ARBA" id="ARBA00022729"/>
    </source>
</evidence>
<dbReference type="Proteomes" id="UP001210925">
    <property type="component" value="Unassembled WGS sequence"/>
</dbReference>
<dbReference type="InterPro" id="IPR045053">
    <property type="entry name" value="MAN-like"/>
</dbReference>
<evidence type="ECO:0000256" key="1">
    <source>
        <dbReference type="ARBA" id="ARBA00001678"/>
    </source>
</evidence>
<dbReference type="InterPro" id="IPR017853">
    <property type="entry name" value="GH"/>
</dbReference>
<dbReference type="PANTHER" id="PTHR31451">
    <property type="match status" value="1"/>
</dbReference>
<protein>
    <recommendedName>
        <fullName evidence="4">mannan endo-1,4-beta-mannosidase</fullName>
        <ecNumber evidence="4">3.2.1.78</ecNumber>
    </recommendedName>
</protein>
<dbReference type="GO" id="GO:0016985">
    <property type="term" value="F:mannan endo-1,4-beta-mannosidase activity"/>
    <property type="evidence" value="ECO:0007669"/>
    <property type="project" value="UniProtKB-EC"/>
</dbReference>
<name>A0AAD5Y6H6_9FUNG</name>
<comment type="catalytic activity">
    <reaction evidence="1">
        <text>Random hydrolysis of (1-&gt;4)-beta-D-mannosidic linkages in mannans, galactomannans and glucomannans.</text>
        <dbReference type="EC" id="3.2.1.78"/>
    </reaction>
</comment>
<evidence type="ECO:0000256" key="7">
    <source>
        <dbReference type="ARBA" id="ARBA00022801"/>
    </source>
</evidence>
<dbReference type="EC" id="3.2.1.78" evidence="4"/>
<evidence type="ECO:0000313" key="10">
    <source>
        <dbReference type="EMBL" id="KAJ3262286.1"/>
    </source>
</evidence>
<comment type="caution">
    <text evidence="10">The sequence shown here is derived from an EMBL/GenBank/DDBJ whole genome shotgun (WGS) entry which is preliminary data.</text>
</comment>
<keyword evidence="5" id="KW-0964">Secreted</keyword>
<evidence type="ECO:0000256" key="3">
    <source>
        <dbReference type="ARBA" id="ARBA00005641"/>
    </source>
</evidence>
<dbReference type="Gene3D" id="3.20.20.80">
    <property type="entry name" value="Glycosidases"/>
    <property type="match status" value="2"/>
</dbReference>
<comment type="similarity">
    <text evidence="3">Belongs to the glycosyl hydrolase 5 (cellulase A) family.</text>
</comment>
<organism evidence="10 11">
    <name type="scientific">Boothiomyces macroporosus</name>
    <dbReference type="NCBI Taxonomy" id="261099"/>
    <lineage>
        <taxon>Eukaryota</taxon>
        <taxon>Fungi</taxon>
        <taxon>Fungi incertae sedis</taxon>
        <taxon>Chytridiomycota</taxon>
        <taxon>Chytridiomycota incertae sedis</taxon>
        <taxon>Chytridiomycetes</taxon>
        <taxon>Rhizophydiales</taxon>
        <taxon>Terramycetaceae</taxon>
        <taxon>Boothiomyces</taxon>
    </lineage>
</organism>
<reference evidence="10" key="1">
    <citation type="submission" date="2020-05" db="EMBL/GenBank/DDBJ databases">
        <title>Phylogenomic resolution of chytrid fungi.</title>
        <authorList>
            <person name="Stajich J.E."/>
            <person name="Amses K."/>
            <person name="Simmons R."/>
            <person name="Seto K."/>
            <person name="Myers J."/>
            <person name="Bonds A."/>
            <person name="Quandt C.A."/>
            <person name="Barry K."/>
            <person name="Liu P."/>
            <person name="Grigoriev I."/>
            <person name="Longcore J.E."/>
            <person name="James T.Y."/>
        </authorList>
    </citation>
    <scope>NUCLEOTIDE SEQUENCE</scope>
    <source>
        <strain evidence="10">PLAUS21</strain>
    </source>
</reference>
<keyword evidence="6" id="KW-0732">Signal</keyword>
<keyword evidence="11" id="KW-1185">Reference proteome</keyword>
<keyword evidence="7" id="KW-0378">Hydrolase</keyword>
<dbReference type="PANTHER" id="PTHR31451:SF39">
    <property type="entry name" value="MANNAN ENDO-1,4-BETA-MANNOSIDASE 1"/>
    <property type="match status" value="1"/>
</dbReference>
<sequence length="347" mass="38684">MKSGNATFADAGNSTTPGIVCGIVAGKIVPQPPSRLLTPDQMSLFAKTEGTPITLNGKPFYFGGSNIYRLFYVPQSDLPTYFQDAVRVRSSVIRTWCFCDGIGCTQNVHFTDSQNGELVFNDDTNTGLGRMDAVIHQAQLAGVKLILTLTNNWSDFGGIDFYVAKFSNSVFKFHSDFYTQENIKSQFKRWINHVLTRNYTITGIAYKDDPTILAWELGNEFRCTGSGLSLPDQWNSSNEPDLLTNTLRWINDHYTVSQKVNKPIYVGEYGIVKGNQRLADFPQIQSLIQQLGMSGSLMWLLQSVEDGHQCQETADSTGKTYGLCANDPDAYTILINHGINMLYKSNQ</sequence>
<evidence type="ECO:0000313" key="11">
    <source>
        <dbReference type="Proteomes" id="UP001210925"/>
    </source>
</evidence>
<dbReference type="AlphaFoldDB" id="A0AAD5Y6H6"/>
<dbReference type="InterPro" id="IPR001547">
    <property type="entry name" value="Glyco_hydro_5"/>
</dbReference>
<accession>A0AAD5Y6H6</accession>
<feature type="domain" description="Glycoside hydrolase family 5" evidence="9">
    <location>
        <begin position="116"/>
        <end position="236"/>
    </location>
</feature>
<comment type="subcellular location">
    <subcellularLocation>
        <location evidence="2">Secreted</location>
    </subcellularLocation>
</comment>